<dbReference type="EMBL" id="JAAGNN010000023">
    <property type="protein sequence ID" value="KAF4073711.1"/>
    <property type="molecule type" value="Genomic_DNA"/>
</dbReference>
<evidence type="ECO:0000313" key="1">
    <source>
        <dbReference type="EMBL" id="KAF4073711.1"/>
    </source>
</evidence>
<dbReference type="Proteomes" id="UP000593565">
    <property type="component" value="Unassembled WGS sequence"/>
</dbReference>
<evidence type="ECO:0000313" key="2">
    <source>
        <dbReference type="Proteomes" id="UP000593565"/>
    </source>
</evidence>
<sequence>TAKRKHDPGKSLTPSKKRKLCVSKSSCEEKLRSRPTGKVSFGAKNFAGRTFGRKKCVRSKQETLEREKWHGSAAIFGRVKEDRGLEETNGKSFWGTNCAQNFGAFKAGPIGGQATKDFKKKSEEW</sequence>
<protein>
    <submittedName>
        <fullName evidence="1">Uncharacterized protein</fullName>
    </submittedName>
</protein>
<proteinExistence type="predicted"/>
<dbReference type="AlphaFoldDB" id="A0A7J5ZUV2"/>
<comment type="caution">
    <text evidence="1">The sequence shown here is derived from an EMBL/GenBank/DDBJ whole genome shotgun (WGS) entry which is preliminary data.</text>
</comment>
<accession>A0A7J5ZUV2</accession>
<organism evidence="1 2">
    <name type="scientific">Ameiurus melas</name>
    <name type="common">Black bullhead</name>
    <name type="synonym">Silurus melas</name>
    <dbReference type="NCBI Taxonomy" id="219545"/>
    <lineage>
        <taxon>Eukaryota</taxon>
        <taxon>Metazoa</taxon>
        <taxon>Chordata</taxon>
        <taxon>Craniata</taxon>
        <taxon>Vertebrata</taxon>
        <taxon>Euteleostomi</taxon>
        <taxon>Actinopterygii</taxon>
        <taxon>Neopterygii</taxon>
        <taxon>Teleostei</taxon>
        <taxon>Ostariophysi</taxon>
        <taxon>Siluriformes</taxon>
        <taxon>Ictaluridae</taxon>
        <taxon>Ameiurus</taxon>
    </lineage>
</organism>
<gene>
    <name evidence="1" type="ORF">AMELA_G00246470</name>
</gene>
<feature type="non-terminal residue" evidence="1">
    <location>
        <position position="1"/>
    </location>
</feature>
<keyword evidence="2" id="KW-1185">Reference proteome</keyword>
<name>A0A7J5ZUV2_AMEME</name>
<reference evidence="1 2" key="1">
    <citation type="submission" date="2020-02" db="EMBL/GenBank/DDBJ databases">
        <title>A chromosome-scale genome assembly of the black bullhead catfish (Ameiurus melas).</title>
        <authorList>
            <person name="Wen M."/>
            <person name="Zham M."/>
            <person name="Cabau C."/>
            <person name="Klopp C."/>
            <person name="Donnadieu C."/>
            <person name="Roques C."/>
            <person name="Bouchez O."/>
            <person name="Lampietro C."/>
            <person name="Jouanno E."/>
            <person name="Herpin A."/>
            <person name="Louis A."/>
            <person name="Berthelot C."/>
            <person name="Parey E."/>
            <person name="Roest-Crollius H."/>
            <person name="Braasch I."/>
            <person name="Postlethwait J."/>
            <person name="Robinson-Rechavi M."/>
            <person name="Echchiki A."/>
            <person name="Begum T."/>
            <person name="Montfort J."/>
            <person name="Schartl M."/>
            <person name="Bobe J."/>
            <person name="Guiguen Y."/>
        </authorList>
    </citation>
    <scope>NUCLEOTIDE SEQUENCE [LARGE SCALE GENOMIC DNA]</scope>
    <source>
        <strain evidence="1">M_S1</strain>
        <tissue evidence="1">Blood</tissue>
    </source>
</reference>